<dbReference type="GO" id="GO:0044780">
    <property type="term" value="P:bacterial-type flagellum assembly"/>
    <property type="evidence" value="ECO:0007669"/>
    <property type="project" value="InterPro"/>
</dbReference>
<keyword evidence="9" id="KW-0966">Cell projection</keyword>
<keyword evidence="7" id="KW-0653">Protein transport</keyword>
<dbReference type="Gene3D" id="3.40.30.60">
    <property type="entry name" value="FHIPEP family, domain 1"/>
    <property type="match status" value="1"/>
</dbReference>
<dbReference type="Proteomes" id="UP000318478">
    <property type="component" value="Unassembled WGS sequence"/>
</dbReference>
<dbReference type="Pfam" id="PF00771">
    <property type="entry name" value="FHIPEP"/>
    <property type="match status" value="1"/>
</dbReference>
<accession>A0A5C5XSA2</accession>
<keyword evidence="6 7" id="KW-0472">Membrane</keyword>
<evidence type="ECO:0000256" key="2">
    <source>
        <dbReference type="ARBA" id="ARBA00008835"/>
    </source>
</evidence>
<evidence type="ECO:0000256" key="6">
    <source>
        <dbReference type="ARBA" id="ARBA00023136"/>
    </source>
</evidence>
<keyword evidence="7" id="KW-1005">Bacterial flagellum biogenesis</keyword>
<dbReference type="EMBL" id="SJPO01000019">
    <property type="protein sequence ID" value="TWT65401.1"/>
    <property type="molecule type" value="Genomic_DNA"/>
</dbReference>
<feature type="transmembrane region" description="Helical" evidence="7">
    <location>
        <begin position="260"/>
        <end position="279"/>
    </location>
</feature>
<dbReference type="Gene3D" id="3.40.50.12790">
    <property type="entry name" value="FHIPEP family, domain 4"/>
    <property type="match status" value="1"/>
</dbReference>
<feature type="region of interest" description="Disordered" evidence="8">
    <location>
        <begin position="341"/>
        <end position="360"/>
    </location>
</feature>
<dbReference type="PRINTS" id="PR00949">
    <property type="entry name" value="TYPE3IMAPROT"/>
</dbReference>
<comment type="function">
    <text evidence="7">Required for formation of the rod structure of the flagellar apparatus. Together with FliI and FliH, may constitute the export apparatus of flagellin.</text>
</comment>
<sequence>MDGGVESPGVTTMASGDGADQGWVRRAQDLILPVAIIASVLVIMAPLPPALMDVLLAANITVSVIVLLTTIYVRTPLEFSIFPSLLLATTLARLVLNVATTRLILTGAPRLKEHAAGDVIMAFSDFVAGGDRIVVGLIIFSIIIIIQFVVITKGATRISEVAARFALDGMPGKQMAIDADLNAGIIDERQAKARREEITEQADFFGAMDGASKFVRGDAVAGIIITVVNVLGGLIIGVAQEGMSLAEAGSLFTRLTIGDGLVSQVPAFLISLAAALLVTRSSQKSNLPQEFLGQLFSRPQALMVTGAFLGVLIFTPMPRIPVAALGLSCVGLARVLGRKESEAESAKESEEESAAAAPKEERVEDFLSVDPMELELGVGLIRLADPNRGGDLLDRVQRVRQNVAAEIGIIMPKVRIRDNMRLDQNQYRIKIADMPIATDEVEPGSLLAIDSGLTTGAVEGVDTKDPAFGTDAKWISPGRQDEAEMLGWTVVEPGAVLATHLTEICRRHADEILTRDSAKHLIDELKASSPTVVDELIPGVMTLAEVQTVLQHLLREQISIRQLSIILEALGDHGGKTKDPVLLTEFVRHRLARQICTRYRDRENQLHVVAVDPGLEDQIRGGFEHNERGLFIRMAPQQIEALVDKLRGELQKLSVMGHTPIVLVSPQIRAALKQMTETHLPTLVVLSFNEVTRDTSIVTHGLVSAA</sequence>
<dbReference type="InterPro" id="IPR006301">
    <property type="entry name" value="FlhA"/>
</dbReference>
<dbReference type="AlphaFoldDB" id="A0A5C5XSA2"/>
<dbReference type="InterPro" id="IPR042194">
    <property type="entry name" value="FHIPEP_1"/>
</dbReference>
<feature type="transmembrane region" description="Helical" evidence="7">
    <location>
        <begin position="30"/>
        <end position="48"/>
    </location>
</feature>
<dbReference type="InterPro" id="IPR025505">
    <property type="entry name" value="FHIPEP_CS"/>
</dbReference>
<feature type="transmembrane region" description="Helical" evidence="7">
    <location>
        <begin position="54"/>
        <end position="73"/>
    </location>
</feature>
<dbReference type="GO" id="GO:0009306">
    <property type="term" value="P:protein secretion"/>
    <property type="evidence" value="ECO:0007669"/>
    <property type="project" value="InterPro"/>
</dbReference>
<dbReference type="GO" id="GO:0005886">
    <property type="term" value="C:plasma membrane"/>
    <property type="evidence" value="ECO:0007669"/>
    <property type="project" value="UniProtKB-SubCell"/>
</dbReference>
<keyword evidence="3 7" id="KW-1003">Cell membrane</keyword>
<dbReference type="InterPro" id="IPR001712">
    <property type="entry name" value="T3SS_FHIPEP"/>
</dbReference>
<keyword evidence="5 7" id="KW-1133">Transmembrane helix</keyword>
<organism evidence="9 10">
    <name type="scientific">Posidoniimonas polymericola</name>
    <dbReference type="NCBI Taxonomy" id="2528002"/>
    <lineage>
        <taxon>Bacteria</taxon>
        <taxon>Pseudomonadati</taxon>
        <taxon>Planctomycetota</taxon>
        <taxon>Planctomycetia</taxon>
        <taxon>Pirellulales</taxon>
        <taxon>Lacipirellulaceae</taxon>
        <taxon>Posidoniimonas</taxon>
    </lineage>
</organism>
<comment type="caution">
    <text evidence="9">The sequence shown here is derived from an EMBL/GenBank/DDBJ whole genome shotgun (WGS) entry which is preliminary data.</text>
</comment>
<dbReference type="InterPro" id="IPR042193">
    <property type="entry name" value="FHIPEP_3"/>
</dbReference>
<evidence type="ECO:0000256" key="4">
    <source>
        <dbReference type="ARBA" id="ARBA00022692"/>
    </source>
</evidence>
<feature type="transmembrane region" description="Helical" evidence="7">
    <location>
        <begin position="291"/>
        <end position="314"/>
    </location>
</feature>
<dbReference type="NCBIfam" id="TIGR01398">
    <property type="entry name" value="FlhA"/>
    <property type="match status" value="1"/>
</dbReference>
<keyword evidence="4 7" id="KW-0812">Transmembrane</keyword>
<dbReference type="Gene3D" id="1.10.8.540">
    <property type="entry name" value="FHIPEP family, domain 3"/>
    <property type="match status" value="1"/>
</dbReference>
<keyword evidence="7" id="KW-0813">Transport</keyword>
<keyword evidence="10" id="KW-1185">Reference proteome</keyword>
<dbReference type="PROSITE" id="PS00994">
    <property type="entry name" value="FHIPEP"/>
    <property type="match status" value="1"/>
</dbReference>
<evidence type="ECO:0000256" key="8">
    <source>
        <dbReference type="SAM" id="MobiDB-lite"/>
    </source>
</evidence>
<comment type="subcellular location">
    <subcellularLocation>
        <location evidence="1 7">Cell membrane</location>
        <topology evidence="1 7">Multi-pass membrane protein</topology>
    </subcellularLocation>
</comment>
<evidence type="ECO:0000256" key="7">
    <source>
        <dbReference type="RuleBase" id="RU364093"/>
    </source>
</evidence>
<feature type="transmembrane region" description="Helical" evidence="7">
    <location>
        <begin position="133"/>
        <end position="151"/>
    </location>
</feature>
<dbReference type="PIRSF" id="PIRSF005419">
    <property type="entry name" value="FlhA"/>
    <property type="match status" value="1"/>
</dbReference>
<keyword evidence="9" id="KW-0282">Flagellum</keyword>
<dbReference type="InterPro" id="IPR042196">
    <property type="entry name" value="FHIPEP_4"/>
</dbReference>
<evidence type="ECO:0000313" key="9">
    <source>
        <dbReference type="EMBL" id="TWT65401.1"/>
    </source>
</evidence>
<comment type="similarity">
    <text evidence="2 7">Belongs to the FHIPEP (flagella/HR/invasion proteins export pore) family.</text>
</comment>
<comment type="caution">
    <text evidence="7">Lacks conserved residue(s) required for the propagation of feature annotation.</text>
</comment>
<protein>
    <recommendedName>
        <fullName evidence="7">Flagellar biosynthesis protein FlhA</fullName>
    </recommendedName>
</protein>
<keyword evidence="9" id="KW-0969">Cilium</keyword>
<proteinExistence type="inferred from homology"/>
<evidence type="ECO:0000256" key="1">
    <source>
        <dbReference type="ARBA" id="ARBA00004651"/>
    </source>
</evidence>
<dbReference type="PANTHER" id="PTHR30161:SF1">
    <property type="entry name" value="FLAGELLAR BIOSYNTHESIS PROTEIN FLHA-RELATED"/>
    <property type="match status" value="1"/>
</dbReference>
<gene>
    <name evidence="7 9" type="primary">flhA</name>
    <name evidence="9" type="ORF">Pla123a_48690</name>
</gene>
<evidence type="ECO:0000313" key="10">
    <source>
        <dbReference type="Proteomes" id="UP000318478"/>
    </source>
</evidence>
<name>A0A5C5XSA2_9BACT</name>
<evidence type="ECO:0000256" key="5">
    <source>
        <dbReference type="ARBA" id="ARBA00022989"/>
    </source>
</evidence>
<feature type="transmembrane region" description="Helical" evidence="7">
    <location>
        <begin position="219"/>
        <end position="240"/>
    </location>
</feature>
<dbReference type="PANTHER" id="PTHR30161">
    <property type="entry name" value="FLAGELLAR EXPORT PROTEIN, MEMBRANE FLHA SUBUNIT-RELATED"/>
    <property type="match status" value="1"/>
</dbReference>
<reference evidence="9 10" key="1">
    <citation type="submission" date="2019-02" db="EMBL/GenBank/DDBJ databases">
        <title>Deep-cultivation of Planctomycetes and their phenomic and genomic characterization uncovers novel biology.</title>
        <authorList>
            <person name="Wiegand S."/>
            <person name="Jogler M."/>
            <person name="Boedeker C."/>
            <person name="Pinto D."/>
            <person name="Vollmers J."/>
            <person name="Rivas-Marin E."/>
            <person name="Kohn T."/>
            <person name="Peeters S.H."/>
            <person name="Heuer A."/>
            <person name="Rast P."/>
            <person name="Oberbeckmann S."/>
            <person name="Bunk B."/>
            <person name="Jeske O."/>
            <person name="Meyerdierks A."/>
            <person name="Storesund J.E."/>
            <person name="Kallscheuer N."/>
            <person name="Luecker S."/>
            <person name="Lage O.M."/>
            <person name="Pohl T."/>
            <person name="Merkel B.J."/>
            <person name="Hornburger P."/>
            <person name="Mueller R.-W."/>
            <person name="Bruemmer F."/>
            <person name="Labrenz M."/>
            <person name="Spormann A.M."/>
            <person name="Op Den Camp H."/>
            <person name="Overmann J."/>
            <person name="Amann R."/>
            <person name="Jetten M.S.M."/>
            <person name="Mascher T."/>
            <person name="Medema M.H."/>
            <person name="Devos D.P."/>
            <person name="Kaster A.-K."/>
            <person name="Ovreas L."/>
            <person name="Rohde M."/>
            <person name="Galperin M.Y."/>
            <person name="Jogler C."/>
        </authorList>
    </citation>
    <scope>NUCLEOTIDE SEQUENCE [LARGE SCALE GENOMIC DNA]</scope>
    <source>
        <strain evidence="9 10">Pla123a</strain>
    </source>
</reference>
<evidence type="ECO:0000256" key="3">
    <source>
        <dbReference type="ARBA" id="ARBA00022475"/>
    </source>
</evidence>
<keyword evidence="7" id="KW-1006">Bacterial flagellum protein export</keyword>